<dbReference type="GeneID" id="36844038"/>
<protein>
    <submittedName>
        <fullName evidence="2">Uncharacterized protein</fullName>
    </submittedName>
</protein>
<accession>A0A2U7U8X8</accession>
<feature type="region of interest" description="Disordered" evidence="1">
    <location>
        <begin position="286"/>
        <end position="333"/>
    </location>
</feature>
<evidence type="ECO:0000256" key="1">
    <source>
        <dbReference type="SAM" id="MobiDB-lite"/>
    </source>
</evidence>
<sequence length="333" mass="36102">MTALGKRILETVLIRDKDDGASTDVPLAKRPRCEPAPGTAEIAVGDTWNGIKCNKEDIKRCGDIVRAAQTGRGLVMALEEASLHQIDLALIQLFDDCAALARLCCAIVPTLPQARPAFPAANSEPDESEHHMTIDALLCRAAQQGRRAALAVLVRHLADEYDVARAVEMADEEDDPTAIELILDTYADDTGEDTTGSYRRIAYVALTCAVHSSRVALIHRYADECDAEDVHGLLDDCLEDADVFAALWKHAVLCAHNYAASLPPCPALDHLTLQIANGEPCADLCASYEPADSDDDTDDDDTDDDTDDNDDDGDGDEDDDDNDTDQGKHEQTR</sequence>
<dbReference type="EMBL" id="MG011689">
    <property type="protein sequence ID" value="AVK74897.1"/>
    <property type="molecule type" value="Genomic_DNA"/>
</dbReference>
<dbReference type="KEGG" id="vg:36844038"/>
<name>A0A2U7U8X8_9VIRU</name>
<feature type="compositionally biased region" description="Acidic residues" evidence="1">
    <location>
        <begin position="291"/>
        <end position="324"/>
    </location>
</feature>
<evidence type="ECO:0000313" key="2">
    <source>
        <dbReference type="EMBL" id="AVK74897.1"/>
    </source>
</evidence>
<reference evidence="2" key="1">
    <citation type="journal article" date="2018" name="Nat. Commun.">
        <title>Diversity and evolution of the emerging Pandoraviridae family.</title>
        <authorList>
            <person name="Legendre M."/>
            <person name="Fabre E."/>
            <person name="Poirot O."/>
            <person name="Jeudy S."/>
            <person name="Lartigue A."/>
            <person name="Alempic J.M."/>
            <person name="Beucher L."/>
            <person name="Philippe N."/>
            <person name="Bertaux L."/>
            <person name="Christo-Foroux E."/>
            <person name="Labadie K."/>
            <person name="Coute Y."/>
            <person name="Abergel C."/>
            <person name="Claverie J.M."/>
        </authorList>
    </citation>
    <scope>NUCLEOTIDE SEQUENCE [LARGE SCALE GENOMIC DNA]</scope>
    <source>
        <strain evidence="2">Quercus</strain>
    </source>
</reference>
<dbReference type="Proteomes" id="UP000248852">
    <property type="component" value="Segment"/>
</dbReference>
<gene>
    <name evidence="2" type="ORF">pqer_cds_475</name>
</gene>
<proteinExistence type="predicted"/>
<dbReference type="RefSeq" id="YP_009483166.1">
    <property type="nucleotide sequence ID" value="NC_037667.1"/>
</dbReference>
<organism evidence="2">
    <name type="scientific">Pandoravirus quercus</name>
    <dbReference type="NCBI Taxonomy" id="2107709"/>
    <lineage>
        <taxon>Viruses</taxon>
        <taxon>Pandoravirus</taxon>
    </lineage>
</organism>